<dbReference type="Proteomes" id="UP000598360">
    <property type="component" value="Unassembled WGS sequence"/>
</dbReference>
<keyword evidence="2" id="KW-0560">Oxidoreductase</keyword>
<comment type="caution">
    <text evidence="6">The sequence shown here is derived from an EMBL/GenBank/DDBJ whole genome shotgun (WGS) entry which is preliminary data.</text>
</comment>
<dbReference type="InterPro" id="IPR029061">
    <property type="entry name" value="THDP-binding"/>
</dbReference>
<feature type="domain" description="Transketolase-like pyrimidine-binding" evidence="5">
    <location>
        <begin position="6"/>
        <end position="172"/>
    </location>
</feature>
<dbReference type="InterPro" id="IPR009014">
    <property type="entry name" value="Transketo_C/PFOR_II"/>
</dbReference>
<dbReference type="AlphaFoldDB" id="A0A929FW84"/>
<evidence type="ECO:0000313" key="6">
    <source>
        <dbReference type="EMBL" id="MBE9373266.1"/>
    </source>
</evidence>
<dbReference type="InterPro" id="IPR033248">
    <property type="entry name" value="Transketolase_C"/>
</dbReference>
<reference evidence="6" key="1">
    <citation type="submission" date="2020-10" db="EMBL/GenBank/DDBJ databases">
        <title>Diversity and distribution of actinomycetes associated with coral in the coast of Hainan.</title>
        <authorList>
            <person name="Li F."/>
        </authorList>
    </citation>
    <scope>NUCLEOTIDE SEQUENCE</scope>
    <source>
        <strain evidence="6">HNM0983</strain>
    </source>
</reference>
<dbReference type="Gene3D" id="3.40.50.920">
    <property type="match status" value="1"/>
</dbReference>
<feature type="compositionally biased region" description="Polar residues" evidence="4">
    <location>
        <begin position="338"/>
        <end position="348"/>
    </location>
</feature>
<dbReference type="SMART" id="SM00861">
    <property type="entry name" value="Transket_pyr"/>
    <property type="match status" value="1"/>
</dbReference>
<evidence type="ECO:0000256" key="3">
    <source>
        <dbReference type="ARBA" id="ARBA00023052"/>
    </source>
</evidence>
<evidence type="ECO:0000259" key="5">
    <source>
        <dbReference type="SMART" id="SM00861"/>
    </source>
</evidence>
<dbReference type="InterPro" id="IPR005475">
    <property type="entry name" value="Transketolase-like_Pyr-bd"/>
</dbReference>
<evidence type="ECO:0000313" key="7">
    <source>
        <dbReference type="Proteomes" id="UP000598360"/>
    </source>
</evidence>
<dbReference type="Pfam" id="PF02780">
    <property type="entry name" value="Transketolase_C"/>
    <property type="match status" value="1"/>
</dbReference>
<dbReference type="Gene3D" id="3.40.50.970">
    <property type="match status" value="1"/>
</dbReference>
<dbReference type="SUPFAM" id="SSF52518">
    <property type="entry name" value="Thiamin diphosphate-binding fold (THDP-binding)"/>
    <property type="match status" value="1"/>
</dbReference>
<keyword evidence="3" id="KW-0786">Thiamine pyrophosphate</keyword>
<dbReference type="SUPFAM" id="SSF52922">
    <property type="entry name" value="TK C-terminal domain-like"/>
    <property type="match status" value="1"/>
</dbReference>
<dbReference type="EMBL" id="JADEYC010000004">
    <property type="protein sequence ID" value="MBE9373266.1"/>
    <property type="molecule type" value="Genomic_DNA"/>
</dbReference>
<dbReference type="PANTHER" id="PTHR43257:SF2">
    <property type="entry name" value="PYRUVATE DEHYDROGENASE E1 COMPONENT SUBUNIT BETA"/>
    <property type="match status" value="1"/>
</dbReference>
<name>A0A929FW84_9PSEU</name>
<dbReference type="Pfam" id="PF02779">
    <property type="entry name" value="Transket_pyr"/>
    <property type="match status" value="1"/>
</dbReference>
<evidence type="ECO:0000256" key="4">
    <source>
        <dbReference type="SAM" id="MobiDB-lite"/>
    </source>
</evidence>
<feature type="region of interest" description="Disordered" evidence="4">
    <location>
        <begin position="318"/>
        <end position="348"/>
    </location>
</feature>
<proteinExistence type="predicted"/>
<organism evidence="6 7">
    <name type="scientific">Saccharopolyspora montiporae</name>
    <dbReference type="NCBI Taxonomy" id="2781240"/>
    <lineage>
        <taxon>Bacteria</taxon>
        <taxon>Bacillati</taxon>
        <taxon>Actinomycetota</taxon>
        <taxon>Actinomycetes</taxon>
        <taxon>Pseudonocardiales</taxon>
        <taxon>Pseudonocardiaceae</taxon>
        <taxon>Saccharopolyspora</taxon>
    </lineage>
</organism>
<comment type="cofactor">
    <cofactor evidence="1">
        <name>thiamine diphosphate</name>
        <dbReference type="ChEBI" id="CHEBI:58937"/>
    </cofactor>
</comment>
<keyword evidence="7" id="KW-1185">Reference proteome</keyword>
<dbReference type="GO" id="GO:0016491">
    <property type="term" value="F:oxidoreductase activity"/>
    <property type="evidence" value="ECO:0007669"/>
    <property type="project" value="UniProtKB-KW"/>
</dbReference>
<feature type="compositionally biased region" description="Low complexity" evidence="4">
    <location>
        <begin position="318"/>
        <end position="329"/>
    </location>
</feature>
<sequence>MSTAHYSGRVALNRALDRSLRADYRVLLFGRDLADPVGGRYGVTKGLSTAHGLHRVVDTPEPAIIGAAVGAAIEGMLPVVEIPASGITNAVLDQLQAVLGCERPAKTGAPVLRVPLPPGESRSRAYGQWFARVPGLKVLAPSTPADAEALLSAAITDPAPCIVLEPAVLYRASGPRAEPARTAAHRCAAETVRRGTDATVVTYGAIRGPALRAAAALAAEGIDVDVVDLRSLAPLDVDTVLAAVRRTRRLVLAPDMAAPSGPPTEIAAVIHRELFGTLHAPIEYVVGPADTDGPNASEIVAAVRATCGRVTARRRVISSAPRGPRAAPRSRTRLAASGTDSLSVSEDG</sequence>
<evidence type="ECO:0000256" key="1">
    <source>
        <dbReference type="ARBA" id="ARBA00001964"/>
    </source>
</evidence>
<gene>
    <name evidence="6" type="ORF">IQ251_02290</name>
</gene>
<dbReference type="RefSeq" id="WP_193926719.1">
    <property type="nucleotide sequence ID" value="NZ_JADEYC010000004.1"/>
</dbReference>
<dbReference type="GO" id="GO:0000287">
    <property type="term" value="F:magnesium ion binding"/>
    <property type="evidence" value="ECO:0007669"/>
    <property type="project" value="UniProtKB-ARBA"/>
</dbReference>
<accession>A0A929FW84</accession>
<dbReference type="PANTHER" id="PTHR43257">
    <property type="entry name" value="PYRUVATE DEHYDROGENASE E1 COMPONENT BETA SUBUNIT"/>
    <property type="match status" value="1"/>
</dbReference>
<protein>
    <submittedName>
        <fullName evidence="6">Alpha-ketoacid dehydrogenase subunit beta</fullName>
    </submittedName>
</protein>
<evidence type="ECO:0000256" key="2">
    <source>
        <dbReference type="ARBA" id="ARBA00023002"/>
    </source>
</evidence>